<keyword evidence="1" id="KW-0694">RNA-binding</keyword>
<evidence type="ECO:0000313" key="5">
    <source>
        <dbReference type="Proteomes" id="UP001178507"/>
    </source>
</evidence>
<comment type="similarity">
    <text evidence="1">Belongs to the RdRP family.</text>
</comment>
<sequence length="580" mass="64688">MGNCQRRPARQEAKRAAGRSAGGVTAQHTVEVGATVRVAEGKYRSCVGVVTAVKHGSVWVKFEQKVVNFDLSRVQESYSECDTQSDVSDLTPRSDECSRRSDWEADRDGQDVMKSTFLEEFFKEDLQSRTSEFSGNWQSPGQHIKQGGKRFELVSAKDPSNNKPGQQGYKKNRIHFLYLAADSFQCAQLRLERLADFASLSVAEKCAARLELLQSRGKVCWRRADIFEWITEPVDSAASGGCGFISLHLLRDLVGKAAGVSVTSVQVRVVGPQLGVIKGLLTWKPGIDVIQVPPSMRKVPPSKTCHDDWACITVMDTFPGNLAKKLPNQTAFGGRPSLWQPKDVSDMLELLLSCHGVPSQFLASYKKQKQRPEAWMVGVADPSGAIPAGHIFLPGLYQHVTDVFVVRSPCWRPCDGRILPVLRTKPRAMSARDWEHLTSRPFGEVIFAKSPALPESIANGDLDGDRYWTCWDPTVVSTAKPQQLVAQPKAPSASHGRDRGWLLKAQEAMLDAKGWRHIFWLAGRLCNHGRTWAKKSAEGLRHPVARECFDLFLDVIDNKRHGGSVDLPQHLRRDLRWKFD</sequence>
<dbReference type="GO" id="GO:0003723">
    <property type="term" value="F:RNA binding"/>
    <property type="evidence" value="ECO:0007669"/>
    <property type="project" value="UniProtKB-KW"/>
</dbReference>
<evidence type="ECO:0000256" key="1">
    <source>
        <dbReference type="RuleBase" id="RU363098"/>
    </source>
</evidence>
<dbReference type="EMBL" id="CAUJNA010001680">
    <property type="protein sequence ID" value="CAJ1388393.1"/>
    <property type="molecule type" value="Genomic_DNA"/>
</dbReference>
<organism evidence="4 5">
    <name type="scientific">Effrenium voratum</name>
    <dbReference type="NCBI Taxonomy" id="2562239"/>
    <lineage>
        <taxon>Eukaryota</taxon>
        <taxon>Sar</taxon>
        <taxon>Alveolata</taxon>
        <taxon>Dinophyceae</taxon>
        <taxon>Suessiales</taxon>
        <taxon>Symbiodiniaceae</taxon>
        <taxon>Effrenium</taxon>
    </lineage>
</organism>
<gene>
    <name evidence="4" type="ORF">EVOR1521_LOCUS14276</name>
</gene>
<feature type="domain" description="RDRP core" evidence="3">
    <location>
        <begin position="374"/>
        <end position="572"/>
    </location>
</feature>
<dbReference type="Pfam" id="PF05183">
    <property type="entry name" value="RdRP"/>
    <property type="match status" value="2"/>
</dbReference>
<dbReference type="Proteomes" id="UP001178507">
    <property type="component" value="Unassembled WGS sequence"/>
</dbReference>
<keyword evidence="1" id="KW-0548">Nucleotidyltransferase</keyword>
<name>A0AA36MW39_9DINO</name>
<feature type="domain" description="RDRP core" evidence="3">
    <location>
        <begin position="143"/>
        <end position="301"/>
    </location>
</feature>
<evidence type="ECO:0000256" key="2">
    <source>
        <dbReference type="SAM" id="MobiDB-lite"/>
    </source>
</evidence>
<dbReference type="PANTHER" id="PTHR23079">
    <property type="entry name" value="RNA-DEPENDENT RNA POLYMERASE"/>
    <property type="match status" value="1"/>
</dbReference>
<dbReference type="InterPro" id="IPR057596">
    <property type="entry name" value="RDRP_core"/>
</dbReference>
<feature type="region of interest" description="Disordered" evidence="2">
    <location>
        <begin position="1"/>
        <end position="25"/>
    </location>
</feature>
<dbReference type="InterPro" id="IPR007855">
    <property type="entry name" value="RDRP"/>
</dbReference>
<dbReference type="PANTHER" id="PTHR23079:SF55">
    <property type="entry name" value="RNA-DIRECTED RNA POLYMERASE"/>
    <property type="match status" value="1"/>
</dbReference>
<feature type="compositionally biased region" description="Basic and acidic residues" evidence="2">
    <location>
        <begin position="92"/>
        <end position="104"/>
    </location>
</feature>
<dbReference type="AlphaFoldDB" id="A0AA36MW39"/>
<feature type="region of interest" description="Disordered" evidence="2">
    <location>
        <begin position="83"/>
        <end position="104"/>
    </location>
</feature>
<keyword evidence="5" id="KW-1185">Reference proteome</keyword>
<evidence type="ECO:0000259" key="3">
    <source>
        <dbReference type="Pfam" id="PF05183"/>
    </source>
</evidence>
<accession>A0AA36MW39</accession>
<comment type="catalytic activity">
    <reaction evidence="1">
        <text>RNA(n) + a ribonucleoside 5'-triphosphate = RNA(n+1) + diphosphate</text>
        <dbReference type="Rhea" id="RHEA:21248"/>
        <dbReference type="Rhea" id="RHEA-COMP:14527"/>
        <dbReference type="Rhea" id="RHEA-COMP:17342"/>
        <dbReference type="ChEBI" id="CHEBI:33019"/>
        <dbReference type="ChEBI" id="CHEBI:61557"/>
        <dbReference type="ChEBI" id="CHEBI:140395"/>
        <dbReference type="EC" id="2.7.7.48"/>
    </reaction>
</comment>
<protein>
    <recommendedName>
        <fullName evidence="1">RNA-dependent RNA polymerase</fullName>
        <ecNumber evidence="1">2.7.7.48</ecNumber>
    </recommendedName>
</protein>
<dbReference type="GO" id="GO:0030422">
    <property type="term" value="P:siRNA processing"/>
    <property type="evidence" value="ECO:0007669"/>
    <property type="project" value="TreeGrafter"/>
</dbReference>
<keyword evidence="1" id="KW-0696">RNA-directed RNA polymerase</keyword>
<reference evidence="4" key="1">
    <citation type="submission" date="2023-08" db="EMBL/GenBank/DDBJ databases">
        <authorList>
            <person name="Chen Y."/>
            <person name="Shah S."/>
            <person name="Dougan E. K."/>
            <person name="Thang M."/>
            <person name="Chan C."/>
        </authorList>
    </citation>
    <scope>NUCLEOTIDE SEQUENCE</scope>
</reference>
<keyword evidence="1" id="KW-0808">Transferase</keyword>
<evidence type="ECO:0000313" key="4">
    <source>
        <dbReference type="EMBL" id="CAJ1388393.1"/>
    </source>
</evidence>
<dbReference type="GO" id="GO:0003968">
    <property type="term" value="F:RNA-directed RNA polymerase activity"/>
    <property type="evidence" value="ECO:0007669"/>
    <property type="project" value="UniProtKB-KW"/>
</dbReference>
<dbReference type="EC" id="2.7.7.48" evidence="1"/>
<proteinExistence type="inferred from homology"/>
<dbReference type="GO" id="GO:0031380">
    <property type="term" value="C:nuclear RNA-directed RNA polymerase complex"/>
    <property type="evidence" value="ECO:0007669"/>
    <property type="project" value="TreeGrafter"/>
</dbReference>
<comment type="caution">
    <text evidence="4">The sequence shown here is derived from an EMBL/GenBank/DDBJ whole genome shotgun (WGS) entry which is preliminary data.</text>
</comment>